<name>A0A3D8HAR8_9BACT</name>
<sequence length="219" mass="24705">MKRRLILKETIEIPYVQEGLVLYLDGRDNLKGGTWNDRVNSLPVTLYGIVSHSAKGYVFNGGYGILDNRIASLISNYSTLEVLVTRTSQTYYSDPIVADGLTSLRMGIGPHYGDGTINTTCIQQYMTQYRGTIPTNSLTNISVQYPERKLYVNNVLHNTEGTDNYLTLSDNKFYLAGRNLSGTTEGYFIGTIHSIRLYNRKLSVSEIQQNYNVDKQLFS</sequence>
<dbReference type="Proteomes" id="UP000256321">
    <property type="component" value="Unassembled WGS sequence"/>
</dbReference>
<gene>
    <name evidence="2" type="ORF">DWU89_16075</name>
    <name evidence="1" type="ORF">H8784_15685</name>
</gene>
<dbReference type="AlphaFoldDB" id="A0A3D8HAR8"/>
<dbReference type="EMBL" id="JACRTI010000048">
    <property type="protein sequence ID" value="MBC8603152.1"/>
    <property type="molecule type" value="Genomic_DNA"/>
</dbReference>
<protein>
    <recommendedName>
        <fullName evidence="5">LamG domain-containing protein</fullName>
    </recommendedName>
</protein>
<organism evidence="2 3">
    <name type="scientific">Parabacteroides acidifaciens</name>
    <dbReference type="NCBI Taxonomy" id="2290935"/>
    <lineage>
        <taxon>Bacteria</taxon>
        <taxon>Pseudomonadati</taxon>
        <taxon>Bacteroidota</taxon>
        <taxon>Bacteroidia</taxon>
        <taxon>Bacteroidales</taxon>
        <taxon>Tannerellaceae</taxon>
        <taxon>Parabacteroides</taxon>
    </lineage>
</organism>
<dbReference type="GO" id="GO:0005975">
    <property type="term" value="P:carbohydrate metabolic process"/>
    <property type="evidence" value="ECO:0007669"/>
    <property type="project" value="UniProtKB-ARBA"/>
</dbReference>
<evidence type="ECO:0008006" key="5">
    <source>
        <dbReference type="Google" id="ProtNLM"/>
    </source>
</evidence>
<evidence type="ECO:0000313" key="2">
    <source>
        <dbReference type="EMBL" id="RDU48085.1"/>
    </source>
</evidence>
<dbReference type="Pfam" id="PF13385">
    <property type="entry name" value="Laminin_G_3"/>
    <property type="match status" value="1"/>
</dbReference>
<dbReference type="RefSeq" id="WP_115500646.1">
    <property type="nucleotide sequence ID" value="NZ_JACRTI010000048.1"/>
</dbReference>
<dbReference type="Proteomes" id="UP000629596">
    <property type="component" value="Unassembled WGS sequence"/>
</dbReference>
<proteinExistence type="predicted"/>
<dbReference type="GO" id="GO:0004553">
    <property type="term" value="F:hydrolase activity, hydrolyzing O-glycosyl compounds"/>
    <property type="evidence" value="ECO:0007669"/>
    <property type="project" value="UniProtKB-ARBA"/>
</dbReference>
<evidence type="ECO:0000313" key="4">
    <source>
        <dbReference type="Proteomes" id="UP000629596"/>
    </source>
</evidence>
<dbReference type="Gene3D" id="2.60.120.200">
    <property type="match status" value="1"/>
</dbReference>
<evidence type="ECO:0000313" key="1">
    <source>
        <dbReference type="EMBL" id="MBC8603152.1"/>
    </source>
</evidence>
<dbReference type="EMBL" id="QREV01000048">
    <property type="protein sequence ID" value="RDU48085.1"/>
    <property type="molecule type" value="Genomic_DNA"/>
</dbReference>
<dbReference type="SUPFAM" id="SSF49899">
    <property type="entry name" value="Concanavalin A-like lectins/glucanases"/>
    <property type="match status" value="1"/>
</dbReference>
<comment type="caution">
    <text evidence="2">The sequence shown here is derived from an EMBL/GenBank/DDBJ whole genome shotgun (WGS) entry which is preliminary data.</text>
</comment>
<dbReference type="InterPro" id="IPR013320">
    <property type="entry name" value="ConA-like_dom_sf"/>
</dbReference>
<evidence type="ECO:0000313" key="3">
    <source>
        <dbReference type="Proteomes" id="UP000256321"/>
    </source>
</evidence>
<accession>A0A3D8HAR8</accession>
<keyword evidence="4" id="KW-1185">Reference proteome</keyword>
<reference evidence="2 3" key="1">
    <citation type="submission" date="2018-07" db="EMBL/GenBank/DDBJ databases">
        <title>Parabacteroides acidifaciens nov. sp., isolated from human feces.</title>
        <authorList>
            <person name="Wang Y.J."/>
        </authorList>
    </citation>
    <scope>NUCLEOTIDE SEQUENCE [LARGE SCALE GENOMIC DNA]</scope>
    <source>
        <strain evidence="2 3">426-9</strain>
    </source>
</reference>
<reference evidence="1 4" key="2">
    <citation type="submission" date="2020-08" db="EMBL/GenBank/DDBJ databases">
        <title>Genome public.</title>
        <authorList>
            <person name="Liu C."/>
            <person name="Sun Q."/>
        </authorList>
    </citation>
    <scope>NUCLEOTIDE SEQUENCE [LARGE SCALE GENOMIC DNA]</scope>
    <source>
        <strain evidence="1 4">426_9</strain>
    </source>
</reference>